<evidence type="ECO:0000313" key="4">
    <source>
        <dbReference type="Proteomes" id="UP001500432"/>
    </source>
</evidence>
<feature type="transmembrane region" description="Helical" evidence="1">
    <location>
        <begin position="12"/>
        <end position="38"/>
    </location>
</feature>
<keyword evidence="1" id="KW-0812">Transmembrane</keyword>
<dbReference type="Pfam" id="PF13400">
    <property type="entry name" value="Tad"/>
    <property type="match status" value="1"/>
</dbReference>
<reference evidence="3 4" key="1">
    <citation type="journal article" date="2019" name="Int. J. Syst. Evol. Microbiol.">
        <title>The Global Catalogue of Microorganisms (GCM) 10K type strain sequencing project: providing services to taxonomists for standard genome sequencing and annotation.</title>
        <authorList>
            <consortium name="The Broad Institute Genomics Platform"/>
            <consortium name="The Broad Institute Genome Sequencing Center for Infectious Disease"/>
            <person name="Wu L."/>
            <person name="Ma J."/>
        </authorList>
    </citation>
    <scope>NUCLEOTIDE SEQUENCE [LARGE SCALE GENOMIC DNA]</scope>
    <source>
        <strain evidence="3 4">JCM 16034</strain>
    </source>
</reference>
<name>A0ABN3BND4_9MICC</name>
<protein>
    <recommendedName>
        <fullName evidence="2">Putative Flp pilus-assembly TadG-like N-terminal domain-containing protein</fullName>
    </recommendedName>
</protein>
<organism evidence="3 4">
    <name type="scientific">Sinomonas flava</name>
    <dbReference type="NCBI Taxonomy" id="496857"/>
    <lineage>
        <taxon>Bacteria</taxon>
        <taxon>Bacillati</taxon>
        <taxon>Actinomycetota</taxon>
        <taxon>Actinomycetes</taxon>
        <taxon>Micrococcales</taxon>
        <taxon>Micrococcaceae</taxon>
        <taxon>Sinomonas</taxon>
    </lineage>
</organism>
<evidence type="ECO:0000259" key="2">
    <source>
        <dbReference type="Pfam" id="PF13400"/>
    </source>
</evidence>
<comment type="caution">
    <text evidence="3">The sequence shown here is derived from an EMBL/GenBank/DDBJ whole genome shotgun (WGS) entry which is preliminary data.</text>
</comment>
<keyword evidence="1" id="KW-1133">Transmembrane helix</keyword>
<sequence>MRRVRGCGDESGQLTVLIIGFTVLCLLVAATVMGVSAVHIEHRKLLSAADGAAAAAADSFTLADTASGDRPPAAVLAPEKVRGVVATYLARDGAAARFEGLAVEGATGTPDGRTATVSLTAMAKVPIAGILLPHGVPIKATASARARLVR</sequence>
<proteinExistence type="predicted"/>
<evidence type="ECO:0000256" key="1">
    <source>
        <dbReference type="SAM" id="Phobius"/>
    </source>
</evidence>
<dbReference type="EMBL" id="BAAAQW010000003">
    <property type="protein sequence ID" value="GAA2198084.1"/>
    <property type="molecule type" value="Genomic_DNA"/>
</dbReference>
<dbReference type="InterPro" id="IPR028087">
    <property type="entry name" value="Tad_N"/>
</dbReference>
<evidence type="ECO:0000313" key="3">
    <source>
        <dbReference type="EMBL" id="GAA2198084.1"/>
    </source>
</evidence>
<dbReference type="RefSeq" id="WP_344298516.1">
    <property type="nucleotide sequence ID" value="NZ_BAAAQW010000003.1"/>
</dbReference>
<feature type="domain" description="Putative Flp pilus-assembly TadG-like N-terminal" evidence="2">
    <location>
        <begin position="12"/>
        <end position="58"/>
    </location>
</feature>
<accession>A0ABN3BND4</accession>
<dbReference type="Proteomes" id="UP001500432">
    <property type="component" value="Unassembled WGS sequence"/>
</dbReference>
<keyword evidence="1" id="KW-0472">Membrane</keyword>
<gene>
    <name evidence="3" type="ORF">GCM10009849_09410</name>
</gene>
<keyword evidence="4" id="KW-1185">Reference proteome</keyword>